<dbReference type="PROSITE" id="PS51257">
    <property type="entry name" value="PROKAR_LIPOPROTEIN"/>
    <property type="match status" value="1"/>
</dbReference>
<dbReference type="PANTHER" id="PTHR30632:SF0">
    <property type="entry name" value="SULFATE-BINDING PROTEIN"/>
    <property type="match status" value="1"/>
</dbReference>
<comment type="caution">
    <text evidence="6">The sequence shown here is derived from an EMBL/GenBank/DDBJ whole genome shotgun (WGS) entry which is preliminary data.</text>
</comment>
<feature type="chain" id="PRO_5038376967" evidence="5">
    <location>
        <begin position="18"/>
        <end position="262"/>
    </location>
</feature>
<feature type="binding site" evidence="4">
    <location>
        <position position="198"/>
    </location>
    <ligand>
        <name>molybdate</name>
        <dbReference type="ChEBI" id="CHEBI:36264"/>
    </ligand>
</feature>
<dbReference type="InterPro" id="IPR050682">
    <property type="entry name" value="ModA/WtpA"/>
</dbReference>
<dbReference type="SUPFAM" id="SSF53850">
    <property type="entry name" value="Periplasmic binding protein-like II"/>
    <property type="match status" value="1"/>
</dbReference>
<dbReference type="Gene3D" id="3.40.190.10">
    <property type="entry name" value="Periplasmic binding protein-like II"/>
    <property type="match status" value="2"/>
</dbReference>
<feature type="signal peptide" evidence="5">
    <location>
        <begin position="1"/>
        <end position="17"/>
    </location>
</feature>
<gene>
    <name evidence="6" type="primary">modA</name>
    <name evidence="6" type="ORF">ELQ94_00850</name>
</gene>
<dbReference type="NCBIfam" id="TIGR01256">
    <property type="entry name" value="modA"/>
    <property type="match status" value="1"/>
</dbReference>
<keyword evidence="2 4" id="KW-0479">Metal-binding</keyword>
<dbReference type="GO" id="GO:0030973">
    <property type="term" value="F:molybdate ion binding"/>
    <property type="evidence" value="ECO:0007669"/>
    <property type="project" value="TreeGrafter"/>
</dbReference>
<organism evidence="6 7">
    <name type="scientific">Labedella endophytica</name>
    <dbReference type="NCBI Taxonomy" id="1523160"/>
    <lineage>
        <taxon>Bacteria</taxon>
        <taxon>Bacillati</taxon>
        <taxon>Actinomycetota</taxon>
        <taxon>Actinomycetes</taxon>
        <taxon>Micrococcales</taxon>
        <taxon>Microbacteriaceae</taxon>
        <taxon>Labedella</taxon>
    </lineage>
</organism>
<dbReference type="OrthoDB" id="9785015at2"/>
<comment type="similarity">
    <text evidence="1">Belongs to the bacterial solute-binding protein ModA family.</text>
</comment>
<keyword evidence="4" id="KW-0500">Molybdenum</keyword>
<protein>
    <submittedName>
        <fullName evidence="6">Molybdate ABC transporter substrate-binding protein</fullName>
    </submittedName>
</protein>
<dbReference type="PIRSF" id="PIRSF004846">
    <property type="entry name" value="ModA"/>
    <property type="match status" value="1"/>
</dbReference>
<dbReference type="InterPro" id="IPR005950">
    <property type="entry name" value="ModA"/>
</dbReference>
<evidence type="ECO:0000313" key="7">
    <source>
        <dbReference type="Proteomes" id="UP000274909"/>
    </source>
</evidence>
<evidence type="ECO:0000256" key="2">
    <source>
        <dbReference type="ARBA" id="ARBA00022723"/>
    </source>
</evidence>
<dbReference type="AlphaFoldDB" id="A0A3S1CUP9"/>
<feature type="binding site" evidence="4">
    <location>
        <position position="180"/>
    </location>
    <ligand>
        <name>molybdate</name>
        <dbReference type="ChEBI" id="CHEBI:36264"/>
    </ligand>
</feature>
<dbReference type="GO" id="GO:0015689">
    <property type="term" value="P:molybdate ion transport"/>
    <property type="evidence" value="ECO:0007669"/>
    <property type="project" value="InterPro"/>
</dbReference>
<dbReference type="Pfam" id="PF13531">
    <property type="entry name" value="SBP_bac_11"/>
    <property type="match status" value="1"/>
</dbReference>
<reference evidence="6 7" key="1">
    <citation type="submission" date="2018-12" db="EMBL/GenBank/DDBJ databases">
        <authorList>
            <person name="Li F."/>
        </authorList>
    </citation>
    <scope>NUCLEOTIDE SEQUENCE [LARGE SCALE GENOMIC DNA]</scope>
    <source>
        <strain evidence="6 7">EGI 6500705</strain>
    </source>
</reference>
<evidence type="ECO:0000256" key="4">
    <source>
        <dbReference type="PIRSR" id="PIRSR004846-1"/>
    </source>
</evidence>
<evidence type="ECO:0000256" key="3">
    <source>
        <dbReference type="ARBA" id="ARBA00022729"/>
    </source>
</evidence>
<accession>A0A3S1CUP9</accession>
<dbReference type="EMBL" id="RZGZ01000001">
    <property type="protein sequence ID" value="RUR03631.1"/>
    <property type="molecule type" value="Genomic_DNA"/>
</dbReference>
<keyword evidence="3 5" id="KW-0732">Signal</keyword>
<evidence type="ECO:0000256" key="1">
    <source>
        <dbReference type="ARBA" id="ARBA00009175"/>
    </source>
</evidence>
<name>A0A3S1CUP9_9MICO</name>
<evidence type="ECO:0000313" key="6">
    <source>
        <dbReference type="EMBL" id="RUR03631.1"/>
    </source>
</evidence>
<proteinExistence type="inferred from homology"/>
<dbReference type="PANTHER" id="PTHR30632">
    <property type="entry name" value="MOLYBDATE-BINDING PERIPLASMIC PROTEIN"/>
    <property type="match status" value="1"/>
</dbReference>
<dbReference type="GO" id="GO:0046872">
    <property type="term" value="F:metal ion binding"/>
    <property type="evidence" value="ECO:0007669"/>
    <property type="project" value="UniProtKB-KW"/>
</dbReference>
<sequence length="262" mass="25851">MRRAAVAVLALASLALAGCTATDTGGDAAGTTEDGALTGSVAVFAAASLEDSFTELARRFEEENPGVCVQLTFAGSSDLVTQLVEGAPADVFASADERTMATLTDEGLIGAGATLDFASNTLVIVTPPDDPGGVGGLTDLASDDVRTVVCAPQVPCGAATTVLQSAAGVDIAPVSEESSVTDVLGKVTSGEADAGLVYATDALAAGDAVRTIEVPEAGEAVNVYPIAPLADAANPAAARAFVDLVTGEYGRDVLASAGFGSP</sequence>
<keyword evidence="7" id="KW-1185">Reference proteome</keyword>
<evidence type="ECO:0000256" key="5">
    <source>
        <dbReference type="SAM" id="SignalP"/>
    </source>
</evidence>
<feature type="binding site" evidence="4">
    <location>
        <position position="48"/>
    </location>
    <ligand>
        <name>molybdate</name>
        <dbReference type="ChEBI" id="CHEBI:36264"/>
    </ligand>
</feature>
<feature type="binding site" evidence="4">
    <location>
        <position position="76"/>
    </location>
    <ligand>
        <name>molybdate</name>
        <dbReference type="ChEBI" id="CHEBI:36264"/>
    </ligand>
</feature>
<dbReference type="Proteomes" id="UP000274909">
    <property type="component" value="Unassembled WGS sequence"/>
</dbReference>